<keyword evidence="4 6" id="KW-1133">Transmembrane helix</keyword>
<feature type="transmembrane region" description="Helical" evidence="6">
    <location>
        <begin position="355"/>
        <end position="381"/>
    </location>
</feature>
<feature type="transmembrane region" description="Helical" evidence="6">
    <location>
        <begin position="60"/>
        <end position="79"/>
    </location>
</feature>
<accession>A0AAJ6L4L2</accession>
<dbReference type="CDD" id="cd06173">
    <property type="entry name" value="MFS_MefA_like"/>
    <property type="match status" value="1"/>
</dbReference>
<dbReference type="Pfam" id="PF07690">
    <property type="entry name" value="MFS_1"/>
    <property type="match status" value="1"/>
</dbReference>
<feature type="transmembrane region" description="Helical" evidence="6">
    <location>
        <begin position="91"/>
        <end position="111"/>
    </location>
</feature>
<evidence type="ECO:0000313" key="8">
    <source>
        <dbReference type="Proteomes" id="UP001235874"/>
    </source>
</evidence>
<evidence type="ECO:0000256" key="2">
    <source>
        <dbReference type="ARBA" id="ARBA00022475"/>
    </source>
</evidence>
<feature type="transmembrane region" description="Helical" evidence="6">
    <location>
        <begin position="26"/>
        <end position="48"/>
    </location>
</feature>
<feature type="transmembrane region" description="Helical" evidence="6">
    <location>
        <begin position="117"/>
        <end position="136"/>
    </location>
</feature>
<feature type="transmembrane region" description="Helical" evidence="6">
    <location>
        <begin position="387"/>
        <end position="407"/>
    </location>
</feature>
<feature type="transmembrane region" description="Helical" evidence="6">
    <location>
        <begin position="292"/>
        <end position="314"/>
    </location>
</feature>
<evidence type="ECO:0000256" key="5">
    <source>
        <dbReference type="ARBA" id="ARBA00023136"/>
    </source>
</evidence>
<protein>
    <submittedName>
        <fullName evidence="7">MFS transporter</fullName>
    </submittedName>
</protein>
<dbReference type="RefSeq" id="WP_053653333.1">
    <property type="nucleotide sequence ID" value="NZ_CP130472.1"/>
</dbReference>
<organism evidence="7 8">
    <name type="scientific">Micromonospora profundi</name>
    <dbReference type="NCBI Taxonomy" id="1420889"/>
    <lineage>
        <taxon>Bacteria</taxon>
        <taxon>Bacillati</taxon>
        <taxon>Actinomycetota</taxon>
        <taxon>Actinomycetes</taxon>
        <taxon>Micromonosporales</taxon>
        <taxon>Micromonosporaceae</taxon>
        <taxon>Micromonospora</taxon>
    </lineage>
</organism>
<keyword evidence="2" id="KW-1003">Cell membrane</keyword>
<name>A0AAJ6L4L2_9ACTN</name>
<reference evidence="7 8" key="1">
    <citation type="submission" date="2023-07" db="EMBL/GenBank/DDBJ databases">
        <title>Micromonospora profundi TRM 95458 converts glycerol to a new osmotic compound.</title>
        <authorList>
            <person name="Lu D."/>
        </authorList>
    </citation>
    <scope>NUCLEOTIDE SEQUENCE [LARGE SCALE GENOMIC DNA]</scope>
    <source>
        <strain evidence="7 8">TRM95458</strain>
    </source>
</reference>
<proteinExistence type="predicted"/>
<dbReference type="GO" id="GO:0022857">
    <property type="term" value="F:transmembrane transporter activity"/>
    <property type="evidence" value="ECO:0007669"/>
    <property type="project" value="InterPro"/>
</dbReference>
<evidence type="ECO:0000256" key="4">
    <source>
        <dbReference type="ARBA" id="ARBA00022989"/>
    </source>
</evidence>
<gene>
    <name evidence="7" type="ORF">Q3V37_14015</name>
</gene>
<keyword evidence="5 6" id="KW-0472">Membrane</keyword>
<dbReference type="KEGG" id="mprn:Q3V37_14015"/>
<evidence type="ECO:0000256" key="1">
    <source>
        <dbReference type="ARBA" id="ARBA00004651"/>
    </source>
</evidence>
<feature type="transmembrane region" description="Helical" evidence="6">
    <location>
        <begin position="157"/>
        <end position="177"/>
    </location>
</feature>
<dbReference type="PANTHER" id="PTHR23513">
    <property type="entry name" value="INTEGRAL MEMBRANE EFFLUX PROTEIN-RELATED"/>
    <property type="match status" value="1"/>
</dbReference>
<keyword evidence="8" id="KW-1185">Reference proteome</keyword>
<dbReference type="Proteomes" id="UP001235874">
    <property type="component" value="Chromosome"/>
</dbReference>
<evidence type="ECO:0000313" key="7">
    <source>
        <dbReference type="EMBL" id="WLS48240.1"/>
    </source>
</evidence>
<feature type="transmembrane region" description="Helical" evidence="6">
    <location>
        <begin position="183"/>
        <end position="204"/>
    </location>
</feature>
<dbReference type="InterPro" id="IPR011701">
    <property type="entry name" value="MFS"/>
</dbReference>
<dbReference type="PANTHER" id="PTHR23513:SF11">
    <property type="entry name" value="STAPHYLOFERRIN A TRANSPORTER"/>
    <property type="match status" value="1"/>
</dbReference>
<dbReference type="AlphaFoldDB" id="A0AAJ6L4L2"/>
<evidence type="ECO:0000256" key="6">
    <source>
        <dbReference type="SAM" id="Phobius"/>
    </source>
</evidence>
<dbReference type="InterPro" id="IPR036259">
    <property type="entry name" value="MFS_trans_sf"/>
</dbReference>
<sequence length="426" mass="43904">MRVRAPGFVRRSPYWPVLRHPLLRRVLPGIGVSSLGGGMSPVAIGWLALTIAPHSSRGTWVALAVAANLLPGAVGAIALGRWLNGRSGPQLAGWDALLRAVVFLVIAVLGITGTLNIGLYVALIAISAVLQAWGKAGRYTMLSELLPKEQHLAGNSLVNVMLELSTIFGPLLAALIIARSGPAWVFVAVAGTYGLLAATYGFAVPPEARRAVVRGGASRSAGLRAIAGDRALIGLLLLTFGFFAMYGPATVAIPLYVVNELHASAATLAGFYTAFGIGAVVGAFVSGHLQRWPLLGTTIGVVLCFGLALLPLGIGVPTVVAWTAFGLCGAIWGPFPTTTTTLFQRSTPADILPQVLAARTALTGLAVPLGATLGAPMVAVLGARGTLLTSSLALIALGVVAAACVLLSRARPAETDQEELVMEGKR</sequence>
<comment type="subcellular location">
    <subcellularLocation>
        <location evidence="1">Cell membrane</location>
        <topology evidence="1">Multi-pass membrane protein</topology>
    </subcellularLocation>
</comment>
<feature type="transmembrane region" description="Helical" evidence="6">
    <location>
        <begin position="263"/>
        <end position="285"/>
    </location>
</feature>
<dbReference type="Gene3D" id="1.20.1250.20">
    <property type="entry name" value="MFS general substrate transporter like domains"/>
    <property type="match status" value="1"/>
</dbReference>
<dbReference type="SUPFAM" id="SSF103473">
    <property type="entry name" value="MFS general substrate transporter"/>
    <property type="match status" value="1"/>
</dbReference>
<feature type="transmembrane region" description="Helical" evidence="6">
    <location>
        <begin position="320"/>
        <end position="343"/>
    </location>
</feature>
<dbReference type="EMBL" id="CP130472">
    <property type="protein sequence ID" value="WLS48240.1"/>
    <property type="molecule type" value="Genomic_DNA"/>
</dbReference>
<dbReference type="GO" id="GO:0005886">
    <property type="term" value="C:plasma membrane"/>
    <property type="evidence" value="ECO:0007669"/>
    <property type="project" value="UniProtKB-SubCell"/>
</dbReference>
<evidence type="ECO:0000256" key="3">
    <source>
        <dbReference type="ARBA" id="ARBA00022692"/>
    </source>
</evidence>
<feature type="transmembrane region" description="Helical" evidence="6">
    <location>
        <begin position="232"/>
        <end position="257"/>
    </location>
</feature>
<keyword evidence="3 6" id="KW-0812">Transmembrane</keyword>